<dbReference type="PANTHER" id="PTHR43078:SF6">
    <property type="entry name" value="UDP-GLUCURONIC ACID DECARBOXYLASE 1"/>
    <property type="match status" value="1"/>
</dbReference>
<keyword evidence="9" id="KW-0735">Signal-anchor</keyword>
<evidence type="ECO:0000256" key="13">
    <source>
        <dbReference type="ARBA" id="ARBA00023136"/>
    </source>
</evidence>
<evidence type="ECO:0000259" key="18">
    <source>
        <dbReference type="Pfam" id="PF16363"/>
    </source>
</evidence>
<evidence type="ECO:0000313" key="20">
    <source>
        <dbReference type="RefSeq" id="XP_013419356.1"/>
    </source>
</evidence>
<evidence type="ECO:0000256" key="2">
    <source>
        <dbReference type="ARBA" id="ARBA00004447"/>
    </source>
</evidence>
<evidence type="ECO:0000256" key="15">
    <source>
        <dbReference type="ARBA" id="ARBA00023239"/>
    </source>
</evidence>
<dbReference type="InterPro" id="IPR036291">
    <property type="entry name" value="NAD(P)-bd_dom_sf"/>
</dbReference>
<dbReference type="FunCoup" id="A0A1S3KAS2">
    <property type="interactions" value="1557"/>
</dbReference>
<evidence type="ECO:0000256" key="11">
    <source>
        <dbReference type="ARBA" id="ARBA00023027"/>
    </source>
</evidence>
<keyword evidence="7" id="KW-0812">Transmembrane</keyword>
<comment type="catalytic activity">
    <reaction evidence="17">
        <text>UDP-alpha-D-glucuronate + H(+) = UDP-alpha-D-xylose + CO2</text>
        <dbReference type="Rhea" id="RHEA:23916"/>
        <dbReference type="ChEBI" id="CHEBI:15378"/>
        <dbReference type="ChEBI" id="CHEBI:16526"/>
        <dbReference type="ChEBI" id="CHEBI:57632"/>
        <dbReference type="ChEBI" id="CHEBI:58052"/>
        <dbReference type="EC" id="4.1.1.35"/>
    </reaction>
    <physiologicalReaction direction="left-to-right" evidence="17">
        <dbReference type="Rhea" id="RHEA:23917"/>
    </physiologicalReaction>
</comment>
<reference evidence="20" key="1">
    <citation type="journal article" date="2015" name="Nat. Commun.">
        <title>The Lingula genome provides insights into brachiopod evolution and the origin of phosphate biomineralization.</title>
        <authorList>
            <person name="Luo Y.J."/>
            <person name="Takeuchi T."/>
            <person name="Koyanagi R."/>
            <person name="Yamada L."/>
            <person name="Kanda M."/>
            <person name="Khalturina M."/>
            <person name="Fujie M."/>
            <person name="Yamasaki S.I."/>
            <person name="Endo K."/>
            <person name="Satoh N."/>
        </authorList>
    </citation>
    <scope>NUCLEOTIDE SEQUENCE</scope>
</reference>
<dbReference type="Proteomes" id="UP000085678">
    <property type="component" value="Unplaced"/>
</dbReference>
<comment type="subcellular location">
    <subcellularLocation>
        <location evidence="2">Golgi apparatus</location>
        <location evidence="2">Golgi stack membrane</location>
        <topology evidence="2">Single-pass type II membrane protein</topology>
    </subcellularLocation>
</comment>
<feature type="domain" description="NAD(P)-binding" evidence="18">
    <location>
        <begin position="98"/>
        <end position="393"/>
    </location>
</feature>
<dbReference type="GO" id="GO:0042732">
    <property type="term" value="P:D-xylose metabolic process"/>
    <property type="evidence" value="ECO:0007669"/>
    <property type="project" value="InterPro"/>
</dbReference>
<keyword evidence="13" id="KW-0472">Membrane</keyword>
<keyword evidence="15" id="KW-0456">Lyase</keyword>
<evidence type="ECO:0000256" key="1">
    <source>
        <dbReference type="ARBA" id="ARBA00001911"/>
    </source>
</evidence>
<dbReference type="STRING" id="7574.A0A1S3KAS2"/>
<evidence type="ECO:0000256" key="8">
    <source>
        <dbReference type="ARBA" id="ARBA00022793"/>
    </source>
</evidence>
<name>A0A1S3KAS2_LINAN</name>
<gene>
    <name evidence="20" type="primary">LOC106180039</name>
</gene>
<dbReference type="GO" id="GO:0070403">
    <property type="term" value="F:NAD+ binding"/>
    <property type="evidence" value="ECO:0007669"/>
    <property type="project" value="InterPro"/>
</dbReference>
<dbReference type="GO" id="GO:0032580">
    <property type="term" value="C:Golgi cisterna membrane"/>
    <property type="evidence" value="ECO:0007669"/>
    <property type="project" value="UniProtKB-SubCell"/>
</dbReference>
<keyword evidence="10" id="KW-1133">Transmembrane helix</keyword>
<dbReference type="UniPathway" id="UPA00796">
    <property type="reaction ID" value="UER00771"/>
</dbReference>
<dbReference type="GO" id="GO:0033320">
    <property type="term" value="P:UDP-D-xylose biosynthetic process"/>
    <property type="evidence" value="ECO:0007669"/>
    <property type="project" value="UniProtKB-UniPathway"/>
</dbReference>
<evidence type="ECO:0000256" key="17">
    <source>
        <dbReference type="ARBA" id="ARBA00049410"/>
    </source>
</evidence>
<evidence type="ECO:0000256" key="7">
    <source>
        <dbReference type="ARBA" id="ARBA00022692"/>
    </source>
</evidence>
<dbReference type="InterPro" id="IPR016040">
    <property type="entry name" value="NAD(P)-bd_dom"/>
</dbReference>
<protein>
    <recommendedName>
        <fullName evidence="6">UDP-glucuronic acid decarboxylase 1</fullName>
        <ecNumber evidence="5">4.1.1.35</ecNumber>
    </recommendedName>
    <alternativeName>
        <fullName evidence="16">UDP-glucuronate decarboxylase 1</fullName>
    </alternativeName>
</protein>
<dbReference type="EC" id="4.1.1.35" evidence="5"/>
<keyword evidence="14" id="KW-0325">Glycoprotein</keyword>
<evidence type="ECO:0000256" key="6">
    <source>
        <dbReference type="ARBA" id="ARBA00018816"/>
    </source>
</evidence>
<evidence type="ECO:0000256" key="4">
    <source>
        <dbReference type="ARBA" id="ARBA00007505"/>
    </source>
</evidence>
<accession>A0A1S3KAS2</accession>
<comment type="cofactor">
    <cofactor evidence="1">
        <name>NAD(+)</name>
        <dbReference type="ChEBI" id="CHEBI:57540"/>
    </cofactor>
</comment>
<dbReference type="SUPFAM" id="SSF51735">
    <property type="entry name" value="NAD(P)-binding Rossmann-fold domains"/>
    <property type="match status" value="1"/>
</dbReference>
<comment type="pathway">
    <text evidence="3">Nucleotide-sugar biosynthesis; UDP-alpha-D-xylose biosynthesis; UDP-alpha-D-xylose from UDP-alpha-D-glucuronate: step 1/1.</text>
</comment>
<keyword evidence="8" id="KW-0210">Decarboxylase</keyword>
<proteinExistence type="inferred from homology"/>
<reference evidence="20" key="2">
    <citation type="submission" date="2025-08" db="UniProtKB">
        <authorList>
            <consortium name="RefSeq"/>
        </authorList>
    </citation>
    <scope>IDENTIFICATION</scope>
</reference>
<evidence type="ECO:0000256" key="5">
    <source>
        <dbReference type="ARBA" id="ARBA00012290"/>
    </source>
</evidence>
<dbReference type="InterPro" id="IPR044516">
    <property type="entry name" value="UXS-like"/>
</dbReference>
<evidence type="ECO:0000256" key="16">
    <source>
        <dbReference type="ARBA" id="ARBA00031585"/>
    </source>
</evidence>
<dbReference type="FunFam" id="3.40.50.720:FF:000065">
    <property type="entry name" value="UDP-glucuronic acid decarboxylase 1"/>
    <property type="match status" value="1"/>
</dbReference>
<dbReference type="KEGG" id="lak:106180039"/>
<dbReference type="CDD" id="cd05230">
    <property type="entry name" value="UGD_SDR_e"/>
    <property type="match status" value="1"/>
</dbReference>
<keyword evidence="11" id="KW-0520">NAD</keyword>
<dbReference type="PANTHER" id="PTHR43078">
    <property type="entry name" value="UDP-GLUCURONIC ACID DECARBOXYLASE-RELATED"/>
    <property type="match status" value="1"/>
</dbReference>
<sequence length="428" mass="49075">MLSFPEIHMPRRMKFFLCLVVITFAFFAGYAQINSATTLRSPDTPHPWPVRMTKIEKTDFALYDEIKQLKAKVKDLEAGRKTYPEVGFLTYKDRKRILITGGAGFVGSHLADKLMMQGHEVSVVDNFFTGRKRNVEHWIGHPNFELIHHDIVKPLFIEVDQIYHLASPASPPNYMYNPIKTIKTNTIGTINMLGLAKRVRARLLLASTSEVYGDPEVHPQTEDYWGHVNPIGPRACYDEGKRVAETMCFAYKKQEQVEVRVARIFNTFGPRMHMNDGRVVSNFILQALQNQPITIYGEGKQTRSFQYVTDLVDGLVALMNSNYSLPVNIGNPDEHHIEEFATTIKALVKSQSEIVHKPAMQDDPQKRKPDISRAKKYLNWQPKVNMMDGINKTVEYFREELERSSHQGRHLPLPDGTPPEAVRYLIEH</sequence>
<evidence type="ECO:0000256" key="9">
    <source>
        <dbReference type="ARBA" id="ARBA00022968"/>
    </source>
</evidence>
<dbReference type="Gene3D" id="3.40.50.720">
    <property type="entry name" value="NAD(P)-binding Rossmann-like Domain"/>
    <property type="match status" value="2"/>
</dbReference>
<evidence type="ECO:0000256" key="10">
    <source>
        <dbReference type="ARBA" id="ARBA00022989"/>
    </source>
</evidence>
<dbReference type="AlphaFoldDB" id="A0A1S3KAS2"/>
<dbReference type="OrthoDB" id="331544at2759"/>
<dbReference type="RefSeq" id="XP_013419356.1">
    <property type="nucleotide sequence ID" value="XM_013563902.1"/>
</dbReference>
<dbReference type="GeneID" id="106180039"/>
<comment type="similarity">
    <text evidence="4">Belongs to the NAD(P)-dependent epimerase/dehydratase family. UDP-glucuronic acid decarboxylase subfamily.</text>
</comment>
<dbReference type="InParanoid" id="A0A1S3KAS2"/>
<dbReference type="GO" id="GO:0048040">
    <property type="term" value="F:UDP-glucuronate decarboxylase activity"/>
    <property type="evidence" value="ECO:0007669"/>
    <property type="project" value="UniProtKB-EC"/>
</dbReference>
<evidence type="ECO:0000256" key="14">
    <source>
        <dbReference type="ARBA" id="ARBA00023180"/>
    </source>
</evidence>
<organism evidence="19 20">
    <name type="scientific">Lingula anatina</name>
    <name type="common">Brachiopod</name>
    <name type="synonym">Lingula unguis</name>
    <dbReference type="NCBI Taxonomy" id="7574"/>
    <lineage>
        <taxon>Eukaryota</taxon>
        <taxon>Metazoa</taxon>
        <taxon>Spiralia</taxon>
        <taxon>Lophotrochozoa</taxon>
        <taxon>Brachiopoda</taxon>
        <taxon>Linguliformea</taxon>
        <taxon>Lingulata</taxon>
        <taxon>Lingulida</taxon>
        <taxon>Linguloidea</taxon>
        <taxon>Lingulidae</taxon>
        <taxon>Lingula</taxon>
    </lineage>
</organism>
<evidence type="ECO:0000256" key="3">
    <source>
        <dbReference type="ARBA" id="ARBA00005100"/>
    </source>
</evidence>
<keyword evidence="12" id="KW-0333">Golgi apparatus</keyword>
<keyword evidence="19" id="KW-1185">Reference proteome</keyword>
<evidence type="ECO:0000313" key="19">
    <source>
        <dbReference type="Proteomes" id="UP000085678"/>
    </source>
</evidence>
<evidence type="ECO:0000256" key="12">
    <source>
        <dbReference type="ARBA" id="ARBA00023034"/>
    </source>
</evidence>
<dbReference type="Pfam" id="PF16363">
    <property type="entry name" value="GDP_Man_Dehyd"/>
    <property type="match status" value="1"/>
</dbReference>